<accession>A0AAJ0BQM0</accession>
<keyword evidence="3" id="KW-0805">Transcription regulation</keyword>
<evidence type="ECO:0000259" key="7">
    <source>
        <dbReference type="PROSITE" id="PS50048"/>
    </source>
</evidence>
<evidence type="ECO:0000313" key="9">
    <source>
        <dbReference type="EMBL" id="KAK1762669.1"/>
    </source>
</evidence>
<dbReference type="InterPro" id="IPR001138">
    <property type="entry name" value="Zn2Cys6_DnaBD"/>
</dbReference>
<feature type="domain" description="C2H2-type" evidence="8">
    <location>
        <begin position="14"/>
        <end position="41"/>
    </location>
</feature>
<keyword evidence="10" id="KW-1185">Reference proteome</keyword>
<dbReference type="GeneID" id="85312340"/>
<dbReference type="InterPro" id="IPR036236">
    <property type="entry name" value="Znf_C2H2_sf"/>
</dbReference>
<sequence length="633" mass="70641">MPDSLGPTGPTLGLRCLVCSKDYSTISHLRRHEATHTGRHQSCPLCSKTFSRRDVLRRHVRRCGDDNQGVSLPTSKKGKKCHACDACSRSKLACDGGAPCSKCVSRKTNCVRPLRENADEATSTSRLIVGESKTRETTRIPIDFLLGLANPSSFGTSEAVNAGRAADDTQGIPVPSNLIPGFGFGNSTPEEEDFSFWESIFSPMAFNLDPHQDPRQAPNEDFLLEERFTPPATPSLTARMIEVVQGLSYAHESMILNGMTAESPFDAQLAETVFTAENLAYFNRVYFRYAHPWQPFIHRPTFDLEKTCLPLMLAIFVMGSLFSAPLDHAISARCFFDAAEDYIFSHPTFRKLLYKRPSPHSALGMEEIEVLQGALIILIVQNSINNENKRRRIRIDRLPRLCTAMRFSGIFSAKRQEPNEAESVTLYWGKFIRDETCIRLGAWLHTGDSFIAGFFNGAPQVFISEIVGDMPCRQELFEAESVDDFQRFLAMGQARSTPLSLSASVSFLLNDTWPGPADDVYSNMTADDLFLVISALGCTAIAARTSCLTNVSAKALLRACWRWKSIWDAIEAREGTTQPPKLGFVKHALEMWWLVATHVKIAEAGDLSCQHMRTVPTDTMDSMNEFLNRYKDT</sequence>
<dbReference type="PROSITE" id="PS00028">
    <property type="entry name" value="ZINC_FINGER_C2H2_1"/>
    <property type="match status" value="1"/>
</dbReference>
<dbReference type="CDD" id="cd12148">
    <property type="entry name" value="fungal_TF_MHR"/>
    <property type="match status" value="1"/>
</dbReference>
<evidence type="ECO:0000256" key="4">
    <source>
        <dbReference type="ARBA" id="ARBA00023163"/>
    </source>
</evidence>
<dbReference type="InterPro" id="IPR013087">
    <property type="entry name" value="Znf_C2H2_type"/>
</dbReference>
<evidence type="ECO:0000256" key="2">
    <source>
        <dbReference type="ARBA" id="ARBA00022833"/>
    </source>
</evidence>
<dbReference type="GO" id="GO:0000981">
    <property type="term" value="F:DNA-binding transcription factor activity, RNA polymerase II-specific"/>
    <property type="evidence" value="ECO:0007669"/>
    <property type="project" value="InterPro"/>
</dbReference>
<dbReference type="InterPro" id="IPR036864">
    <property type="entry name" value="Zn2-C6_fun-type_DNA-bd_sf"/>
</dbReference>
<keyword evidence="1" id="KW-0479">Metal-binding</keyword>
<dbReference type="Gene3D" id="3.30.160.60">
    <property type="entry name" value="Classic Zinc Finger"/>
    <property type="match status" value="1"/>
</dbReference>
<keyword evidence="6" id="KW-0863">Zinc-finger</keyword>
<dbReference type="RefSeq" id="XP_060278882.1">
    <property type="nucleotide sequence ID" value="XM_060429153.1"/>
</dbReference>
<dbReference type="PROSITE" id="PS50048">
    <property type="entry name" value="ZN2_CY6_FUNGAL_2"/>
    <property type="match status" value="1"/>
</dbReference>
<dbReference type="GO" id="GO:0003677">
    <property type="term" value="F:DNA binding"/>
    <property type="evidence" value="ECO:0007669"/>
    <property type="project" value="InterPro"/>
</dbReference>
<evidence type="ECO:0000259" key="8">
    <source>
        <dbReference type="PROSITE" id="PS50157"/>
    </source>
</evidence>
<dbReference type="PROSITE" id="PS50157">
    <property type="entry name" value="ZINC_FINGER_C2H2_2"/>
    <property type="match status" value="2"/>
</dbReference>
<dbReference type="Proteomes" id="UP001244011">
    <property type="component" value="Unassembled WGS sequence"/>
</dbReference>
<dbReference type="EMBL" id="MU839034">
    <property type="protein sequence ID" value="KAK1762669.1"/>
    <property type="molecule type" value="Genomic_DNA"/>
</dbReference>
<protein>
    <recommendedName>
        <fullName evidence="11">Zn(2)-C6 fungal-type domain-containing protein</fullName>
    </recommendedName>
</protein>
<dbReference type="InterPro" id="IPR007219">
    <property type="entry name" value="XnlR_reg_dom"/>
</dbReference>
<dbReference type="GO" id="GO:0006351">
    <property type="term" value="P:DNA-templated transcription"/>
    <property type="evidence" value="ECO:0007669"/>
    <property type="project" value="InterPro"/>
</dbReference>
<dbReference type="SUPFAM" id="SSF57667">
    <property type="entry name" value="beta-beta-alpha zinc fingers"/>
    <property type="match status" value="1"/>
</dbReference>
<organism evidence="9 10">
    <name type="scientific">Phialemonium atrogriseum</name>
    <dbReference type="NCBI Taxonomy" id="1093897"/>
    <lineage>
        <taxon>Eukaryota</taxon>
        <taxon>Fungi</taxon>
        <taxon>Dikarya</taxon>
        <taxon>Ascomycota</taxon>
        <taxon>Pezizomycotina</taxon>
        <taxon>Sordariomycetes</taxon>
        <taxon>Sordariomycetidae</taxon>
        <taxon>Cephalothecales</taxon>
        <taxon>Cephalothecaceae</taxon>
        <taxon>Phialemonium</taxon>
    </lineage>
</organism>
<gene>
    <name evidence="9" type="ORF">QBC33DRAFT_551260</name>
</gene>
<dbReference type="Pfam" id="PF04082">
    <property type="entry name" value="Fungal_trans"/>
    <property type="match status" value="1"/>
</dbReference>
<evidence type="ECO:0000256" key="3">
    <source>
        <dbReference type="ARBA" id="ARBA00023015"/>
    </source>
</evidence>
<dbReference type="SUPFAM" id="SSF57701">
    <property type="entry name" value="Zn2/Cys6 DNA-binding domain"/>
    <property type="match status" value="1"/>
</dbReference>
<evidence type="ECO:0008006" key="11">
    <source>
        <dbReference type="Google" id="ProtNLM"/>
    </source>
</evidence>
<name>A0AAJ0BQM0_9PEZI</name>
<keyword evidence="4" id="KW-0804">Transcription</keyword>
<dbReference type="Gene3D" id="4.10.240.10">
    <property type="entry name" value="Zn(2)-C6 fungal-type DNA-binding domain"/>
    <property type="match status" value="1"/>
</dbReference>
<evidence type="ECO:0000256" key="1">
    <source>
        <dbReference type="ARBA" id="ARBA00022723"/>
    </source>
</evidence>
<dbReference type="PANTHER" id="PTHR47660">
    <property type="entry name" value="TRANSCRIPTION FACTOR WITH C2H2 AND ZN(2)-CYS(6) DNA BINDING DOMAIN (EUROFUNG)-RELATED-RELATED"/>
    <property type="match status" value="1"/>
</dbReference>
<feature type="domain" description="Zn(2)-C6 fungal-type" evidence="7">
    <location>
        <begin position="83"/>
        <end position="112"/>
    </location>
</feature>
<keyword evidence="2" id="KW-0862">Zinc</keyword>
<dbReference type="SMART" id="SM00355">
    <property type="entry name" value="ZnF_C2H2"/>
    <property type="match status" value="2"/>
</dbReference>
<dbReference type="PROSITE" id="PS00463">
    <property type="entry name" value="ZN2_CY6_FUNGAL_1"/>
    <property type="match status" value="1"/>
</dbReference>
<dbReference type="GO" id="GO:0008270">
    <property type="term" value="F:zinc ion binding"/>
    <property type="evidence" value="ECO:0007669"/>
    <property type="project" value="UniProtKB-KW"/>
</dbReference>
<keyword evidence="5" id="KW-0539">Nucleus</keyword>
<comment type="caution">
    <text evidence="9">The sequence shown here is derived from an EMBL/GenBank/DDBJ whole genome shotgun (WGS) entry which is preliminary data.</text>
</comment>
<dbReference type="AlphaFoldDB" id="A0AAJ0BQM0"/>
<evidence type="ECO:0000256" key="5">
    <source>
        <dbReference type="ARBA" id="ARBA00023242"/>
    </source>
</evidence>
<evidence type="ECO:0000256" key="6">
    <source>
        <dbReference type="PROSITE-ProRule" id="PRU00042"/>
    </source>
</evidence>
<proteinExistence type="predicted"/>
<feature type="domain" description="C2H2-type" evidence="8">
    <location>
        <begin position="41"/>
        <end position="61"/>
    </location>
</feature>
<evidence type="ECO:0000313" key="10">
    <source>
        <dbReference type="Proteomes" id="UP001244011"/>
    </source>
</evidence>
<reference evidence="9" key="1">
    <citation type="submission" date="2023-06" db="EMBL/GenBank/DDBJ databases">
        <title>Genome-scale phylogeny and comparative genomics of the fungal order Sordariales.</title>
        <authorList>
            <consortium name="Lawrence Berkeley National Laboratory"/>
            <person name="Hensen N."/>
            <person name="Bonometti L."/>
            <person name="Westerberg I."/>
            <person name="Brannstrom I.O."/>
            <person name="Guillou S."/>
            <person name="Cros-Aarteil S."/>
            <person name="Calhoun S."/>
            <person name="Haridas S."/>
            <person name="Kuo A."/>
            <person name="Mondo S."/>
            <person name="Pangilinan J."/>
            <person name="Riley R."/>
            <person name="Labutti K."/>
            <person name="Andreopoulos B."/>
            <person name="Lipzen A."/>
            <person name="Chen C."/>
            <person name="Yanf M."/>
            <person name="Daum C."/>
            <person name="Ng V."/>
            <person name="Clum A."/>
            <person name="Steindorff A."/>
            <person name="Ohm R."/>
            <person name="Martin F."/>
            <person name="Silar P."/>
            <person name="Natvig D."/>
            <person name="Lalanne C."/>
            <person name="Gautier V."/>
            <person name="Ament-Velasquez S.L."/>
            <person name="Kruys A."/>
            <person name="Hutchinson M.I."/>
            <person name="Powell A.J."/>
            <person name="Barry K."/>
            <person name="Miller A.N."/>
            <person name="Grigoriev I.V."/>
            <person name="Debuchy R."/>
            <person name="Gladieux P."/>
            <person name="Thoren M.H."/>
            <person name="Johannesson H."/>
        </authorList>
    </citation>
    <scope>NUCLEOTIDE SEQUENCE</scope>
    <source>
        <strain evidence="9">8032-3</strain>
    </source>
</reference>
<dbReference type="CDD" id="cd00067">
    <property type="entry name" value="GAL4"/>
    <property type="match status" value="1"/>
</dbReference>
<dbReference type="Pfam" id="PF00172">
    <property type="entry name" value="Zn_clus"/>
    <property type="match status" value="1"/>
</dbReference>